<feature type="signal peptide" evidence="1">
    <location>
        <begin position="1"/>
        <end position="25"/>
    </location>
</feature>
<accession>A0A8H7MMB0</accession>
<protein>
    <submittedName>
        <fullName evidence="2">Uncharacterized protein</fullName>
    </submittedName>
</protein>
<gene>
    <name evidence="2" type="ORF">EKO04_001233</name>
</gene>
<sequence>MHLHTTSFFGSAILLSIMFASAATAQLLGCDAVGCPVDEYRNAQCEIGNATLKAIGVANVTSVLDSRPLTWTLGLQELKGNGTNPTFDRNFYLGTPPYLQLNDTKGCALFFEGVSENLTSSSGDQLNKFTCSSALAEACVSDLIAQAQSSYEGFDDEFGGGSDLCNQLRDTLVNKPPTTCSGVKGSWGTIVAQHLTGISAPAKIEQKQCHPTTGRDYDLSLIASIRKEASGRELSKLAPILNAITPVMTIISKGNDTGVELSCLKLVEMKANQTVDSQPSKGSTSLPRSSFALFATIAAVAYFFVL</sequence>
<comment type="caution">
    <text evidence="2">The sequence shown here is derived from an EMBL/GenBank/DDBJ whole genome shotgun (WGS) entry which is preliminary data.</text>
</comment>
<evidence type="ECO:0000313" key="2">
    <source>
        <dbReference type="EMBL" id="KAF9700495.1"/>
    </source>
</evidence>
<dbReference type="EMBL" id="RZGK01000003">
    <property type="protein sequence ID" value="KAF9700495.1"/>
    <property type="molecule type" value="Genomic_DNA"/>
</dbReference>
<dbReference type="AlphaFoldDB" id="A0A8H7MMB0"/>
<dbReference type="Proteomes" id="UP000651452">
    <property type="component" value="Unassembled WGS sequence"/>
</dbReference>
<keyword evidence="3" id="KW-1185">Reference proteome</keyword>
<name>A0A8H7MMB0_9PLEO</name>
<reference evidence="2" key="1">
    <citation type="submission" date="2018-12" db="EMBL/GenBank/DDBJ databases">
        <authorList>
            <person name="Syme R.A."/>
            <person name="Farfan-Caceres L."/>
            <person name="Lichtenzveig J."/>
        </authorList>
    </citation>
    <scope>NUCLEOTIDE SEQUENCE</scope>
    <source>
        <strain evidence="2">Al4</strain>
    </source>
</reference>
<evidence type="ECO:0000256" key="1">
    <source>
        <dbReference type="SAM" id="SignalP"/>
    </source>
</evidence>
<keyword evidence="1" id="KW-0732">Signal</keyword>
<evidence type="ECO:0000313" key="3">
    <source>
        <dbReference type="Proteomes" id="UP000651452"/>
    </source>
</evidence>
<dbReference type="OrthoDB" id="4154404at2759"/>
<feature type="chain" id="PRO_5034850133" evidence="1">
    <location>
        <begin position="26"/>
        <end position="306"/>
    </location>
</feature>
<proteinExistence type="predicted"/>
<organism evidence="2 3">
    <name type="scientific">Ascochyta lentis</name>
    <dbReference type="NCBI Taxonomy" id="205686"/>
    <lineage>
        <taxon>Eukaryota</taxon>
        <taxon>Fungi</taxon>
        <taxon>Dikarya</taxon>
        <taxon>Ascomycota</taxon>
        <taxon>Pezizomycotina</taxon>
        <taxon>Dothideomycetes</taxon>
        <taxon>Pleosporomycetidae</taxon>
        <taxon>Pleosporales</taxon>
        <taxon>Pleosporineae</taxon>
        <taxon>Didymellaceae</taxon>
        <taxon>Ascochyta</taxon>
    </lineage>
</organism>
<reference evidence="2" key="2">
    <citation type="submission" date="2020-09" db="EMBL/GenBank/DDBJ databases">
        <title>Reference genome assembly for Australian Ascochyta lentis isolate Al4.</title>
        <authorList>
            <person name="Lee R.C."/>
            <person name="Farfan-Caceres L.M."/>
            <person name="Debler J.W."/>
            <person name="Williams A.H."/>
            <person name="Henares B.M."/>
        </authorList>
    </citation>
    <scope>NUCLEOTIDE SEQUENCE</scope>
    <source>
        <strain evidence="2">Al4</strain>
    </source>
</reference>